<dbReference type="CDD" id="cd10845">
    <property type="entry name" value="DSRM_RNAse_III_family"/>
    <property type="match status" value="1"/>
</dbReference>
<dbReference type="Gene3D" id="3.30.160.20">
    <property type="match status" value="1"/>
</dbReference>
<gene>
    <name evidence="2" type="ORF">EVA_12766</name>
</gene>
<evidence type="ECO:0000313" key="2">
    <source>
        <dbReference type="EMBL" id="EJW99126.1"/>
    </source>
</evidence>
<dbReference type="InterPro" id="IPR014720">
    <property type="entry name" value="dsRBD_dom"/>
</dbReference>
<dbReference type="AlphaFoldDB" id="J9FVW8"/>
<organism evidence="2">
    <name type="scientific">gut metagenome</name>
    <dbReference type="NCBI Taxonomy" id="749906"/>
    <lineage>
        <taxon>unclassified sequences</taxon>
        <taxon>metagenomes</taxon>
        <taxon>organismal metagenomes</taxon>
    </lineage>
</organism>
<dbReference type="EMBL" id="AMCI01003960">
    <property type="protein sequence ID" value="EJW99126.1"/>
    <property type="molecule type" value="Genomic_DNA"/>
</dbReference>
<dbReference type="SMART" id="SM00358">
    <property type="entry name" value="DSRM"/>
    <property type="match status" value="1"/>
</dbReference>
<dbReference type="Pfam" id="PF00035">
    <property type="entry name" value="dsrm"/>
    <property type="match status" value="1"/>
</dbReference>
<proteinExistence type="predicted"/>
<sequence>PILTSLTPEQLSKDAKTLLQECLQGNHFPLPKYVLVEVTGAQHCQRFLTECRIEALDIVTQGEATSRRAAEQEAAAAALVLVKDRPEIRNK</sequence>
<comment type="caution">
    <text evidence="2">The sequence shown here is derived from an EMBL/GenBank/DDBJ whole genome shotgun (WGS) entry which is preliminary data.</text>
</comment>
<name>J9FVW8_9ZZZZ</name>
<dbReference type="SUPFAM" id="SSF54768">
    <property type="entry name" value="dsRNA-binding domain-like"/>
    <property type="match status" value="1"/>
</dbReference>
<accession>J9FVW8</accession>
<feature type="domain" description="DRBM" evidence="1">
    <location>
        <begin position="14"/>
        <end position="84"/>
    </location>
</feature>
<evidence type="ECO:0000259" key="1">
    <source>
        <dbReference type="PROSITE" id="PS50137"/>
    </source>
</evidence>
<reference evidence="2" key="1">
    <citation type="journal article" date="2012" name="PLoS ONE">
        <title>Gene sets for utilization of primary and secondary nutrition supplies in the distal gut of endangered iberian lynx.</title>
        <authorList>
            <person name="Alcaide M."/>
            <person name="Messina E."/>
            <person name="Richter M."/>
            <person name="Bargiela R."/>
            <person name="Peplies J."/>
            <person name="Huws S.A."/>
            <person name="Newbold C.J."/>
            <person name="Golyshin P.N."/>
            <person name="Simon M.A."/>
            <person name="Lopez G."/>
            <person name="Yakimov M.M."/>
            <person name="Ferrer M."/>
        </authorList>
    </citation>
    <scope>NUCLEOTIDE SEQUENCE</scope>
</reference>
<feature type="non-terminal residue" evidence="2">
    <location>
        <position position="1"/>
    </location>
</feature>
<dbReference type="PROSITE" id="PS50137">
    <property type="entry name" value="DS_RBD"/>
    <property type="match status" value="1"/>
</dbReference>
<protein>
    <submittedName>
        <fullName evidence="2">Ribonuclease III</fullName>
    </submittedName>
</protein>